<evidence type="ECO:0000259" key="8">
    <source>
        <dbReference type="PROSITE" id="PS50893"/>
    </source>
</evidence>
<keyword evidence="6 9" id="KW-0067">ATP-binding</keyword>
<dbReference type="InterPro" id="IPR027417">
    <property type="entry name" value="P-loop_NTPase"/>
</dbReference>
<dbReference type="InterPro" id="IPR013563">
    <property type="entry name" value="Oligopep_ABC_C"/>
</dbReference>
<dbReference type="GO" id="GO:0015833">
    <property type="term" value="P:peptide transport"/>
    <property type="evidence" value="ECO:0007669"/>
    <property type="project" value="InterPro"/>
</dbReference>
<dbReference type="CDD" id="cd03257">
    <property type="entry name" value="ABC_NikE_OppD_transporters"/>
    <property type="match status" value="1"/>
</dbReference>
<dbReference type="InterPro" id="IPR003593">
    <property type="entry name" value="AAA+_ATPase"/>
</dbReference>
<keyword evidence="7" id="KW-0472">Membrane</keyword>
<dbReference type="SUPFAM" id="SSF52540">
    <property type="entry name" value="P-loop containing nucleoside triphosphate hydrolases"/>
    <property type="match status" value="1"/>
</dbReference>
<evidence type="ECO:0000256" key="3">
    <source>
        <dbReference type="ARBA" id="ARBA00022448"/>
    </source>
</evidence>
<feature type="domain" description="ABC transporter" evidence="8">
    <location>
        <begin position="5"/>
        <end position="256"/>
    </location>
</feature>
<dbReference type="Gene3D" id="3.40.50.300">
    <property type="entry name" value="P-loop containing nucleotide triphosphate hydrolases"/>
    <property type="match status" value="1"/>
</dbReference>
<keyword evidence="5" id="KW-0547">Nucleotide-binding</keyword>
<accession>A0AA95I4A6</accession>
<dbReference type="GO" id="GO:0005886">
    <property type="term" value="C:plasma membrane"/>
    <property type="evidence" value="ECO:0007669"/>
    <property type="project" value="UniProtKB-SubCell"/>
</dbReference>
<name>A0AA95I4A6_9BACL</name>
<evidence type="ECO:0000256" key="2">
    <source>
        <dbReference type="ARBA" id="ARBA00005417"/>
    </source>
</evidence>
<dbReference type="Pfam" id="PF08352">
    <property type="entry name" value="oligo_HPY"/>
    <property type="match status" value="1"/>
</dbReference>
<evidence type="ECO:0000256" key="1">
    <source>
        <dbReference type="ARBA" id="ARBA00004202"/>
    </source>
</evidence>
<proteinExistence type="inferred from homology"/>
<dbReference type="InterPro" id="IPR017871">
    <property type="entry name" value="ABC_transporter-like_CS"/>
</dbReference>
<dbReference type="AlphaFoldDB" id="A0AA95I4A6"/>
<dbReference type="SMART" id="SM00382">
    <property type="entry name" value="AAA"/>
    <property type="match status" value="1"/>
</dbReference>
<dbReference type="KEGG" id="pwn:QNH46_16195"/>
<dbReference type="GO" id="GO:0016887">
    <property type="term" value="F:ATP hydrolysis activity"/>
    <property type="evidence" value="ECO:0007669"/>
    <property type="project" value="InterPro"/>
</dbReference>
<gene>
    <name evidence="9" type="ORF">QNH46_16195</name>
</gene>
<reference evidence="9" key="1">
    <citation type="submission" date="2023-05" db="EMBL/GenBank/DDBJ databases">
        <title>Comparative genomics of Bacillaceae isolates and their secondary metabolite potential.</title>
        <authorList>
            <person name="Song L."/>
            <person name="Nielsen L.J."/>
            <person name="Mohite O."/>
            <person name="Xu X."/>
            <person name="Weber T."/>
            <person name="Kovacs A.T."/>
        </authorList>
    </citation>
    <scope>NUCLEOTIDE SEQUENCE</scope>
    <source>
        <strain evidence="9">B2_4</strain>
    </source>
</reference>
<evidence type="ECO:0000256" key="6">
    <source>
        <dbReference type="ARBA" id="ARBA00022840"/>
    </source>
</evidence>
<organism evidence="9 10">
    <name type="scientific">Paenibacillus woosongensis</name>
    <dbReference type="NCBI Taxonomy" id="307580"/>
    <lineage>
        <taxon>Bacteria</taxon>
        <taxon>Bacillati</taxon>
        <taxon>Bacillota</taxon>
        <taxon>Bacilli</taxon>
        <taxon>Bacillales</taxon>
        <taxon>Paenibacillaceae</taxon>
        <taxon>Paenibacillus</taxon>
    </lineage>
</organism>
<dbReference type="PROSITE" id="PS50893">
    <property type="entry name" value="ABC_TRANSPORTER_2"/>
    <property type="match status" value="1"/>
</dbReference>
<dbReference type="PROSITE" id="PS00211">
    <property type="entry name" value="ABC_TRANSPORTER_1"/>
    <property type="match status" value="1"/>
</dbReference>
<dbReference type="Pfam" id="PF00005">
    <property type="entry name" value="ABC_tran"/>
    <property type="match status" value="1"/>
</dbReference>
<dbReference type="PANTHER" id="PTHR43297:SF2">
    <property type="entry name" value="DIPEPTIDE TRANSPORT ATP-BINDING PROTEIN DPPD"/>
    <property type="match status" value="1"/>
</dbReference>
<keyword evidence="4" id="KW-1003">Cell membrane</keyword>
<keyword evidence="3" id="KW-0813">Transport</keyword>
<dbReference type="InterPro" id="IPR003439">
    <property type="entry name" value="ABC_transporter-like_ATP-bd"/>
</dbReference>
<dbReference type="RefSeq" id="WP_283925190.1">
    <property type="nucleotide sequence ID" value="NZ_CP126084.1"/>
</dbReference>
<dbReference type="GO" id="GO:0005524">
    <property type="term" value="F:ATP binding"/>
    <property type="evidence" value="ECO:0007669"/>
    <property type="project" value="UniProtKB-KW"/>
</dbReference>
<evidence type="ECO:0000313" key="9">
    <source>
        <dbReference type="EMBL" id="WHX47677.1"/>
    </source>
</evidence>
<dbReference type="InterPro" id="IPR050388">
    <property type="entry name" value="ABC_Ni/Peptide_Import"/>
</dbReference>
<dbReference type="EMBL" id="CP126084">
    <property type="protein sequence ID" value="WHX47677.1"/>
    <property type="molecule type" value="Genomic_DNA"/>
</dbReference>
<evidence type="ECO:0000313" key="10">
    <source>
        <dbReference type="Proteomes" id="UP001177943"/>
    </source>
</evidence>
<protein>
    <submittedName>
        <fullName evidence="9">ABC transporter ATP-binding protein</fullName>
    </submittedName>
</protein>
<comment type="similarity">
    <text evidence="2">Belongs to the ABC transporter superfamily.</text>
</comment>
<evidence type="ECO:0000256" key="5">
    <source>
        <dbReference type="ARBA" id="ARBA00022741"/>
    </source>
</evidence>
<dbReference type="FunFam" id="3.40.50.300:FF:000016">
    <property type="entry name" value="Oligopeptide ABC transporter ATP-binding component"/>
    <property type="match status" value="1"/>
</dbReference>
<dbReference type="Proteomes" id="UP001177943">
    <property type="component" value="Chromosome"/>
</dbReference>
<comment type="subcellular location">
    <subcellularLocation>
        <location evidence="1">Cell membrane</location>
        <topology evidence="1">Peripheral membrane protein</topology>
    </subcellularLocation>
</comment>
<sequence>MEPILQVKDLHVSFQVKGGEVKAVRGMNFEIGKGETVAIVGESGSGKSVTAQTVMRLIPSPPSIIKQGEILFQGQNLLKKSNKEMEAIRGKDIGMIFQDPMTSLNPTIKVGKQITEVLIKHQNMSAAEAKDQAIEMLKLVGIKNVEARFNQYPHEFSGGMRQRAMIAIALACRPALLIADEPTTALDVTIQAQIMDVMKDMQQRLGTSIILITHDLGVVAGMCDRVIVMYAGEVVETGTKWEIFKNPQHPYTKGLLRSMPRLDQKKSEPLIPIIGTPPDLIKPPLGCPFAARCDQAMKICERIDPEATVFSDTHTARCWDLHPMAKEAQSS</sequence>
<dbReference type="PANTHER" id="PTHR43297">
    <property type="entry name" value="OLIGOPEPTIDE TRANSPORT ATP-BINDING PROTEIN APPD"/>
    <property type="match status" value="1"/>
</dbReference>
<evidence type="ECO:0000256" key="7">
    <source>
        <dbReference type="ARBA" id="ARBA00023136"/>
    </source>
</evidence>
<evidence type="ECO:0000256" key="4">
    <source>
        <dbReference type="ARBA" id="ARBA00022475"/>
    </source>
</evidence>
<dbReference type="NCBIfam" id="TIGR01727">
    <property type="entry name" value="oligo_HPY"/>
    <property type="match status" value="1"/>
</dbReference>